<comment type="caution">
    <text evidence="3">The sequence shown here is derived from an EMBL/GenBank/DDBJ whole genome shotgun (WGS) entry which is preliminary data.</text>
</comment>
<keyword evidence="1" id="KW-0378">Hydrolase</keyword>
<dbReference type="GO" id="GO:0008773">
    <property type="term" value="F:[protein-PII] uridylyltransferase activity"/>
    <property type="evidence" value="ECO:0007669"/>
    <property type="project" value="InterPro"/>
</dbReference>
<name>A0A8T2RNJ6_CERRI</name>
<dbReference type="Proteomes" id="UP000825935">
    <property type="component" value="Chromosome 25"/>
</dbReference>
<dbReference type="InterPro" id="IPR010043">
    <property type="entry name" value="UTase/UR"/>
</dbReference>
<dbReference type="GO" id="GO:0016787">
    <property type="term" value="F:hydrolase activity"/>
    <property type="evidence" value="ECO:0007669"/>
    <property type="project" value="UniProtKB-KW"/>
</dbReference>
<dbReference type="InterPro" id="IPR002912">
    <property type="entry name" value="ACT_dom"/>
</dbReference>
<accession>A0A8T2RNJ6</accession>
<dbReference type="PANTHER" id="PTHR47320:SF1">
    <property type="entry name" value="BIFUNCTIONAL URIDYLYLTRANSFERASE_URIDYLYL-REMOVING ENZYME"/>
    <property type="match status" value="1"/>
</dbReference>
<keyword evidence="4" id="KW-1185">Reference proteome</keyword>
<evidence type="ECO:0000313" key="3">
    <source>
        <dbReference type="EMBL" id="KAH7297640.1"/>
    </source>
</evidence>
<evidence type="ECO:0000259" key="2">
    <source>
        <dbReference type="PROSITE" id="PS51671"/>
    </source>
</evidence>
<dbReference type="EMBL" id="CM035430">
    <property type="protein sequence ID" value="KAH7297640.1"/>
    <property type="molecule type" value="Genomic_DNA"/>
</dbReference>
<evidence type="ECO:0000313" key="4">
    <source>
        <dbReference type="Proteomes" id="UP000825935"/>
    </source>
</evidence>
<protein>
    <recommendedName>
        <fullName evidence="2">ACT domain-containing protein</fullName>
    </recommendedName>
</protein>
<dbReference type="PROSITE" id="PS51671">
    <property type="entry name" value="ACT"/>
    <property type="match status" value="1"/>
</dbReference>
<evidence type="ECO:0000256" key="1">
    <source>
        <dbReference type="ARBA" id="ARBA00022801"/>
    </source>
</evidence>
<sequence>MENSEKRDVCNEVLQRLREAGNELVNNPGFVEEIHAHFQRLPARYAADVNVERAEDVLMHKRLLEEATKSKNCSVHVRPVHVFPVPGETTITSQSPTQDDQVGTSGALQPSSIHFPPAFGSSADLEALALEMLKPSQMEDEDDSSGSNSVSKFSYMPLHEVTFATLDKSRLLSELSSLLGDVGLNIREAHVFSTVDGYSLDVFIVDGWPTEEVEDLQQALETALPGRWIK</sequence>
<dbReference type="AlphaFoldDB" id="A0A8T2RNJ6"/>
<dbReference type="SUPFAM" id="SSF55021">
    <property type="entry name" value="ACT-like"/>
    <property type="match status" value="1"/>
</dbReference>
<proteinExistence type="predicted"/>
<reference evidence="3" key="1">
    <citation type="submission" date="2021-08" db="EMBL/GenBank/DDBJ databases">
        <title>WGS assembly of Ceratopteris richardii.</title>
        <authorList>
            <person name="Marchant D.B."/>
            <person name="Chen G."/>
            <person name="Jenkins J."/>
            <person name="Shu S."/>
            <person name="Leebens-Mack J."/>
            <person name="Grimwood J."/>
            <person name="Schmutz J."/>
            <person name="Soltis P."/>
            <person name="Soltis D."/>
            <person name="Chen Z.-H."/>
        </authorList>
    </citation>
    <scope>NUCLEOTIDE SEQUENCE</scope>
    <source>
        <strain evidence="3">Whitten #5841</strain>
        <tissue evidence="3">Leaf</tissue>
    </source>
</reference>
<dbReference type="OMA" id="HVHEIVF"/>
<gene>
    <name evidence="3" type="ORF">KP509_25G004400</name>
</gene>
<feature type="domain" description="ACT" evidence="2">
    <location>
        <begin position="160"/>
        <end position="230"/>
    </location>
</feature>
<dbReference type="PANTHER" id="PTHR47320">
    <property type="entry name" value="BIFUNCTIONAL URIDYLYLTRANSFERASE/URIDYLYL-REMOVING ENZYME"/>
    <property type="match status" value="1"/>
</dbReference>
<dbReference type="InterPro" id="IPR045865">
    <property type="entry name" value="ACT-like_dom_sf"/>
</dbReference>
<dbReference type="OrthoDB" id="4062651at2759"/>
<organism evidence="3 4">
    <name type="scientific">Ceratopteris richardii</name>
    <name type="common">Triangle waterfern</name>
    <dbReference type="NCBI Taxonomy" id="49495"/>
    <lineage>
        <taxon>Eukaryota</taxon>
        <taxon>Viridiplantae</taxon>
        <taxon>Streptophyta</taxon>
        <taxon>Embryophyta</taxon>
        <taxon>Tracheophyta</taxon>
        <taxon>Polypodiopsida</taxon>
        <taxon>Polypodiidae</taxon>
        <taxon>Polypodiales</taxon>
        <taxon>Pteridineae</taxon>
        <taxon>Pteridaceae</taxon>
        <taxon>Parkerioideae</taxon>
        <taxon>Ceratopteris</taxon>
    </lineage>
</organism>